<protein>
    <submittedName>
        <fullName evidence="2">Regulatory protein</fullName>
    </submittedName>
</protein>
<evidence type="ECO:0000256" key="1">
    <source>
        <dbReference type="SAM" id="SignalP"/>
    </source>
</evidence>
<sequence>MTSSKIKSILLIASLILFSATTVRADDTNNEVFNEEGIKSLEAAINKKPVVSENNTVNSNLLRANPKGYPERKGIILVTKDKYKGLIPTGHAAIIYSPNTVIESLSKGVTQGKNNWYKSKTTCYGVMAKRASLNQSASAAEWCKNKIGKPYNYNYLNVKTRKKFYCSQLVWAAFKDKYKINMNRSEYGAAVHPLELVASSETMLLYRK</sequence>
<dbReference type="SUPFAM" id="SSF54001">
    <property type="entry name" value="Cysteine proteinases"/>
    <property type="match status" value="1"/>
</dbReference>
<accession>A0A4P8IDA7</accession>
<dbReference type="AlphaFoldDB" id="A0A4P8IDA7"/>
<keyword evidence="1" id="KW-0732">Signal</keyword>
<gene>
    <name evidence="2" type="ORF">AR1Y2_0220</name>
</gene>
<proteinExistence type="predicted"/>
<dbReference type="OrthoDB" id="1708048at2"/>
<dbReference type="EMBL" id="CP040058">
    <property type="protein sequence ID" value="QCP33674.1"/>
    <property type="molecule type" value="Genomic_DNA"/>
</dbReference>
<dbReference type="RefSeq" id="WP_137327317.1">
    <property type="nucleotide sequence ID" value="NZ_CP040058.1"/>
</dbReference>
<dbReference type="KEGG" id="arf:AR1Y2_0220"/>
<dbReference type="InterPro" id="IPR038765">
    <property type="entry name" value="Papain-like_cys_pep_sf"/>
</dbReference>
<evidence type="ECO:0000313" key="2">
    <source>
        <dbReference type="EMBL" id="QCP33674.1"/>
    </source>
</evidence>
<dbReference type="Pfam" id="PF05708">
    <property type="entry name" value="Peptidase_C92"/>
    <property type="match status" value="1"/>
</dbReference>
<evidence type="ECO:0000313" key="3">
    <source>
        <dbReference type="Proteomes" id="UP000298653"/>
    </source>
</evidence>
<keyword evidence="3" id="KW-1185">Reference proteome</keyword>
<reference evidence="2 3" key="1">
    <citation type="submission" date="2019-05" db="EMBL/GenBank/DDBJ databases">
        <title>Complete genome sequencing of Anaerostipes rhamnosivorans.</title>
        <authorList>
            <person name="Bui T.P.N."/>
            <person name="de Vos W.M."/>
        </authorList>
    </citation>
    <scope>NUCLEOTIDE SEQUENCE [LARGE SCALE GENOMIC DNA]</scope>
    <source>
        <strain evidence="2 3">1y2</strain>
    </source>
</reference>
<name>A0A4P8IDA7_9FIRM</name>
<feature type="chain" id="PRO_5020630946" evidence="1">
    <location>
        <begin position="26"/>
        <end position="208"/>
    </location>
</feature>
<organism evidence="2 3">
    <name type="scientific">Anaerostipes rhamnosivorans</name>
    <dbReference type="NCBI Taxonomy" id="1229621"/>
    <lineage>
        <taxon>Bacteria</taxon>
        <taxon>Bacillati</taxon>
        <taxon>Bacillota</taxon>
        <taxon>Clostridia</taxon>
        <taxon>Lachnospirales</taxon>
        <taxon>Lachnospiraceae</taxon>
        <taxon>Anaerostipes</taxon>
    </lineage>
</organism>
<feature type="signal peptide" evidence="1">
    <location>
        <begin position="1"/>
        <end position="25"/>
    </location>
</feature>
<dbReference type="InterPro" id="IPR024453">
    <property type="entry name" value="Peptidase_C92"/>
</dbReference>
<dbReference type="Proteomes" id="UP000298653">
    <property type="component" value="Chromosome"/>
</dbReference>
<dbReference type="Gene3D" id="3.90.1720.10">
    <property type="entry name" value="endopeptidase domain like (from Nostoc punctiforme)"/>
    <property type="match status" value="1"/>
</dbReference>